<protein>
    <submittedName>
        <fullName evidence="2">GSCFA family protein</fullName>
    </submittedName>
</protein>
<dbReference type="Proteomes" id="UP000273516">
    <property type="component" value="Unassembled WGS sequence"/>
</dbReference>
<dbReference type="RefSeq" id="WP_122110566.1">
    <property type="nucleotide sequence ID" value="NZ_QOKZ01000001.1"/>
</dbReference>
<dbReference type="InterPro" id="IPR014982">
    <property type="entry name" value="GSCFA"/>
</dbReference>
<keyword evidence="3" id="KW-1185">Reference proteome</keyword>
<gene>
    <name evidence="2" type="ORF">C9E81_01625</name>
</gene>
<feature type="domain" description="GSCFA" evidence="1">
    <location>
        <begin position="40"/>
        <end position="308"/>
    </location>
</feature>
<evidence type="ECO:0000259" key="1">
    <source>
        <dbReference type="Pfam" id="PF08885"/>
    </source>
</evidence>
<dbReference type="AlphaFoldDB" id="A0A3M0N192"/>
<reference evidence="2 3" key="1">
    <citation type="submission" date="2018-07" db="EMBL/GenBank/DDBJ databases">
        <authorList>
            <person name="Zhang Y."/>
            <person name="Wang L."/>
            <person name="Ma S."/>
        </authorList>
    </citation>
    <scope>NUCLEOTIDE SEQUENCE [LARGE SCALE GENOMIC DNA]</scope>
    <source>
        <strain evidence="2 3">4-2</strain>
    </source>
</reference>
<comment type="caution">
    <text evidence="2">The sequence shown here is derived from an EMBL/GenBank/DDBJ whole genome shotgun (WGS) entry which is preliminary data.</text>
</comment>
<dbReference type="Pfam" id="PF08885">
    <property type="entry name" value="GSCFA"/>
    <property type="match status" value="1"/>
</dbReference>
<organism evidence="2 3">
    <name type="scientific">Paracoccus alkanivorans</name>
    <dbReference type="NCBI Taxonomy" id="2116655"/>
    <lineage>
        <taxon>Bacteria</taxon>
        <taxon>Pseudomonadati</taxon>
        <taxon>Pseudomonadota</taxon>
        <taxon>Alphaproteobacteria</taxon>
        <taxon>Rhodobacterales</taxon>
        <taxon>Paracoccaceae</taxon>
        <taxon>Paracoccus</taxon>
    </lineage>
</organism>
<proteinExistence type="predicted"/>
<accession>A0A3M0N192</accession>
<sequence>MNPYESQPAKAFWAQAVGRRSMFDIDELTVPKFRLLPRHRVSTYGSCFAQHFGRALVSRGMSWLQTEMPPKRLSDESRKRFNYEVFSSRTGNIYTTPLLLQWLKWATGEAKMPDEIWEKDGRFFDPFRPAVEPSGFASVKELRASQAITLEAFRRSVTESDVFVFTLGLTERWVNKQGYEYPVCPGTLAGTFNPEDHIFENLEYNQVLKSLRQALKIMRKMNRKLRVILTVSPVPLTATASDKHVLVATMHSKSVLRAVAGQLAKSVRFVDYFPSYEIINSPAFKGAFFEPNMRSVHQEGVNFVMSSFFKCQEEKFGKAPPKRRHRKIKQSKVDVVCEEELLGAFSST</sequence>
<dbReference type="EMBL" id="QOKZ01000001">
    <property type="protein sequence ID" value="RMC37477.1"/>
    <property type="molecule type" value="Genomic_DNA"/>
</dbReference>
<name>A0A3M0N192_9RHOB</name>
<evidence type="ECO:0000313" key="3">
    <source>
        <dbReference type="Proteomes" id="UP000273516"/>
    </source>
</evidence>
<dbReference type="OrthoDB" id="369216at2"/>
<evidence type="ECO:0000313" key="2">
    <source>
        <dbReference type="EMBL" id="RMC37477.1"/>
    </source>
</evidence>